<keyword evidence="6" id="KW-0699">rRNA-binding</keyword>
<dbReference type="InterPro" id="IPR013005">
    <property type="entry name" value="Ribosomal_uL4-like"/>
</dbReference>
<dbReference type="GO" id="GO:0005840">
    <property type="term" value="C:ribosome"/>
    <property type="evidence" value="ECO:0007669"/>
    <property type="project" value="UniProtKB-KW"/>
</dbReference>
<reference evidence="8" key="1">
    <citation type="submission" date="2021-02" db="EMBL/GenBank/DDBJ databases">
        <title>Infant gut strain persistence is associated with maternal origin, phylogeny, and functional potential including surface adhesion and iron acquisition.</title>
        <authorList>
            <person name="Lou Y.C."/>
        </authorList>
    </citation>
    <scope>NUCLEOTIDE SEQUENCE</scope>
    <source>
        <strain evidence="8">L3_106_000M1_dasL3_106_000M1_concoct_15</strain>
    </source>
</reference>
<dbReference type="GO" id="GO:0006412">
    <property type="term" value="P:translation"/>
    <property type="evidence" value="ECO:0007669"/>
    <property type="project" value="UniProtKB-UniRule"/>
</dbReference>
<dbReference type="EMBL" id="JAGZCZ010000013">
    <property type="protein sequence ID" value="MBS5520417.1"/>
    <property type="molecule type" value="Genomic_DNA"/>
</dbReference>
<accession>A0A943I501</accession>
<feature type="region of interest" description="Disordered" evidence="7">
    <location>
        <begin position="45"/>
        <end position="73"/>
    </location>
</feature>
<evidence type="ECO:0000256" key="4">
    <source>
        <dbReference type="ARBA" id="ARBA00023274"/>
    </source>
</evidence>
<comment type="subunit">
    <text evidence="2 6">Part of the 50S ribosomal subunit.</text>
</comment>
<proteinExistence type="inferred from homology"/>
<evidence type="ECO:0000313" key="9">
    <source>
        <dbReference type="Proteomes" id="UP000754226"/>
    </source>
</evidence>
<evidence type="ECO:0000256" key="6">
    <source>
        <dbReference type="HAMAP-Rule" id="MF_01328"/>
    </source>
</evidence>
<dbReference type="PANTHER" id="PTHR10746">
    <property type="entry name" value="50S RIBOSOMAL PROTEIN L4"/>
    <property type="match status" value="1"/>
</dbReference>
<dbReference type="Pfam" id="PF00573">
    <property type="entry name" value="Ribosomal_L4"/>
    <property type="match status" value="1"/>
</dbReference>
<feature type="compositionally biased region" description="Basic residues" evidence="7">
    <location>
        <begin position="61"/>
        <end position="72"/>
    </location>
</feature>
<evidence type="ECO:0000256" key="5">
    <source>
        <dbReference type="ARBA" id="ARBA00035244"/>
    </source>
</evidence>
<comment type="function">
    <text evidence="6">One of the primary rRNA binding proteins, this protein initially binds near the 5'-end of the 23S rRNA. It is important during the early stages of 50S assembly. It makes multiple contacts with different domains of the 23S rRNA in the assembled 50S subunit and ribosome.</text>
</comment>
<dbReference type="GO" id="GO:0019843">
    <property type="term" value="F:rRNA binding"/>
    <property type="evidence" value="ECO:0007669"/>
    <property type="project" value="UniProtKB-UniRule"/>
</dbReference>
<protein>
    <recommendedName>
        <fullName evidence="5 6">Large ribosomal subunit protein uL4</fullName>
    </recommendedName>
</protein>
<dbReference type="GO" id="GO:1990904">
    <property type="term" value="C:ribonucleoprotein complex"/>
    <property type="evidence" value="ECO:0007669"/>
    <property type="project" value="UniProtKB-KW"/>
</dbReference>
<dbReference type="GO" id="GO:0003735">
    <property type="term" value="F:structural constituent of ribosome"/>
    <property type="evidence" value="ECO:0007669"/>
    <property type="project" value="InterPro"/>
</dbReference>
<comment type="function">
    <text evidence="6">Forms part of the polypeptide exit tunnel.</text>
</comment>
<dbReference type="RefSeq" id="WP_296328062.1">
    <property type="nucleotide sequence ID" value="NZ_CATWGP010000002.1"/>
</dbReference>
<organism evidence="8 9">
    <name type="scientific">Acidaminococcus intestini</name>
    <dbReference type="NCBI Taxonomy" id="187327"/>
    <lineage>
        <taxon>Bacteria</taxon>
        <taxon>Bacillati</taxon>
        <taxon>Bacillota</taxon>
        <taxon>Negativicutes</taxon>
        <taxon>Acidaminococcales</taxon>
        <taxon>Acidaminococcaceae</taxon>
        <taxon>Acidaminococcus</taxon>
    </lineage>
</organism>
<dbReference type="PANTHER" id="PTHR10746:SF6">
    <property type="entry name" value="LARGE RIBOSOMAL SUBUNIT PROTEIN UL4M"/>
    <property type="match status" value="1"/>
</dbReference>
<evidence type="ECO:0000256" key="2">
    <source>
        <dbReference type="ARBA" id="ARBA00011838"/>
    </source>
</evidence>
<dbReference type="AlphaFoldDB" id="A0A943I501"/>
<gene>
    <name evidence="6 8" type="primary">rplD</name>
    <name evidence="8" type="ORF">KHX13_08950</name>
</gene>
<name>A0A943I501_9FIRM</name>
<keyword evidence="3 6" id="KW-0689">Ribosomal protein</keyword>
<dbReference type="Gene3D" id="3.40.1370.10">
    <property type="match status" value="1"/>
</dbReference>
<dbReference type="SUPFAM" id="SSF52166">
    <property type="entry name" value="Ribosomal protein L4"/>
    <property type="match status" value="1"/>
</dbReference>
<comment type="similarity">
    <text evidence="1 6">Belongs to the universal ribosomal protein uL4 family.</text>
</comment>
<dbReference type="Proteomes" id="UP000754226">
    <property type="component" value="Unassembled WGS sequence"/>
</dbReference>
<sequence>MPKVAIYDLTGKKTGEEIELMDYVFGVEFNEAVVHQAVVMQQANERQGTHATKTRGMVRGGGRKPWKQKGTGRARAGSVRSPLWVGGGTIFGPSPRSHAIDMPRKARRLAIRCALSSKVADGSLVIVDGLTFADNKTKNTVEMLKGFEASDKKALIITDGENENVELSSRNIEKVKALSNDCLNVFDILNAEKVLLAKDAVARIEEVLA</sequence>
<dbReference type="InterPro" id="IPR023574">
    <property type="entry name" value="Ribosomal_uL4_dom_sf"/>
</dbReference>
<dbReference type="NCBIfam" id="TIGR03953">
    <property type="entry name" value="rplD_bact"/>
    <property type="match status" value="1"/>
</dbReference>
<evidence type="ECO:0000313" key="8">
    <source>
        <dbReference type="EMBL" id="MBS5520417.1"/>
    </source>
</evidence>
<keyword evidence="4 6" id="KW-0687">Ribonucleoprotein</keyword>
<dbReference type="InterPro" id="IPR002136">
    <property type="entry name" value="Ribosomal_uL4"/>
</dbReference>
<evidence type="ECO:0000256" key="7">
    <source>
        <dbReference type="SAM" id="MobiDB-lite"/>
    </source>
</evidence>
<evidence type="ECO:0000256" key="3">
    <source>
        <dbReference type="ARBA" id="ARBA00022980"/>
    </source>
</evidence>
<comment type="caution">
    <text evidence="8">The sequence shown here is derived from an EMBL/GenBank/DDBJ whole genome shotgun (WGS) entry which is preliminary data.</text>
</comment>
<evidence type="ECO:0000256" key="1">
    <source>
        <dbReference type="ARBA" id="ARBA00010528"/>
    </source>
</evidence>
<keyword evidence="6" id="KW-0694">RNA-binding</keyword>
<dbReference type="HAMAP" id="MF_01328_B">
    <property type="entry name" value="Ribosomal_uL4_B"/>
    <property type="match status" value="1"/>
</dbReference>